<dbReference type="GO" id="GO:0003724">
    <property type="term" value="F:RNA helicase activity"/>
    <property type="evidence" value="ECO:0007669"/>
    <property type="project" value="InterPro"/>
</dbReference>
<dbReference type="OMA" id="FYCISKH"/>
<feature type="repeat" description="PPR" evidence="11">
    <location>
        <begin position="782"/>
        <end position="816"/>
    </location>
</feature>
<dbReference type="Pfam" id="PF00270">
    <property type="entry name" value="DEAD"/>
    <property type="match status" value="1"/>
</dbReference>
<dbReference type="eggNOG" id="KOG0327">
    <property type="taxonomic scope" value="Eukaryota"/>
</dbReference>
<evidence type="ECO:0000256" key="10">
    <source>
        <dbReference type="PROSITE-ProRule" id="PRU00552"/>
    </source>
</evidence>
<keyword evidence="4" id="KW-0547">Nucleotide-binding</keyword>
<dbReference type="PROSITE" id="PS51192">
    <property type="entry name" value="HELICASE_ATP_BIND_1"/>
    <property type="match status" value="1"/>
</dbReference>
<dbReference type="Pfam" id="PF12854">
    <property type="entry name" value="PPR_1"/>
    <property type="match status" value="4"/>
</dbReference>
<dbReference type="InterPro" id="IPR011545">
    <property type="entry name" value="DEAD/DEAH_box_helicase_dom"/>
</dbReference>
<feature type="repeat" description="PPR" evidence="11">
    <location>
        <begin position="693"/>
        <end position="727"/>
    </location>
</feature>
<dbReference type="GO" id="GO:0003676">
    <property type="term" value="F:nucleic acid binding"/>
    <property type="evidence" value="ECO:0007669"/>
    <property type="project" value="InterPro"/>
</dbReference>
<dbReference type="Pfam" id="PF13041">
    <property type="entry name" value="PPR_2"/>
    <property type="match status" value="4"/>
</dbReference>
<feature type="repeat" description="PPR" evidence="11">
    <location>
        <begin position="623"/>
        <end position="657"/>
    </location>
</feature>
<dbReference type="Gene3D" id="1.25.40.10">
    <property type="entry name" value="Tetratricopeptide repeat domain"/>
    <property type="match status" value="5"/>
</dbReference>
<dbReference type="HOGENOM" id="CLU_308461_0_0_1"/>
<evidence type="ECO:0008006" key="17">
    <source>
        <dbReference type="Google" id="ProtNLM"/>
    </source>
</evidence>
<keyword evidence="16" id="KW-1185">Reference proteome</keyword>
<dbReference type="AlphaFoldDB" id="M4DJT0"/>
<dbReference type="GO" id="GO:0005739">
    <property type="term" value="C:mitochondrion"/>
    <property type="evidence" value="ECO:0007669"/>
    <property type="project" value="UniProtKB-SubCell"/>
</dbReference>
<comment type="similarity">
    <text evidence="2">Belongs to the PPR family. P subfamily.</text>
</comment>
<evidence type="ECO:0000256" key="5">
    <source>
        <dbReference type="ARBA" id="ARBA00022801"/>
    </source>
</evidence>
<dbReference type="SUPFAM" id="SSF52540">
    <property type="entry name" value="P-loop containing nucleoside triphosphate hydrolases"/>
    <property type="match status" value="2"/>
</dbReference>
<feature type="repeat" description="PPR" evidence="11">
    <location>
        <begin position="992"/>
        <end position="1026"/>
    </location>
</feature>
<reference evidence="15" key="3">
    <citation type="submission" date="2023-03" db="UniProtKB">
        <authorList>
            <consortium name="EnsemblPlants"/>
        </authorList>
    </citation>
    <scope>IDENTIFICATION</scope>
    <source>
        <strain evidence="15">cv. Chiifu-401-42</strain>
    </source>
</reference>
<keyword evidence="7" id="KW-0067">ATP-binding</keyword>
<evidence type="ECO:0000256" key="6">
    <source>
        <dbReference type="ARBA" id="ARBA00022806"/>
    </source>
</evidence>
<dbReference type="InterPro" id="IPR014001">
    <property type="entry name" value="Helicase_ATP-bd"/>
</dbReference>
<dbReference type="FunFam" id="1.25.40.10:FF:000558">
    <property type="entry name" value="Pentatricopeptide repeat-containing protein At5g39710"/>
    <property type="match status" value="1"/>
</dbReference>
<dbReference type="SMART" id="SM00487">
    <property type="entry name" value="DEXDc"/>
    <property type="match status" value="1"/>
</dbReference>
<dbReference type="InterPro" id="IPR051222">
    <property type="entry name" value="PPR/CCM1_RNA-binding"/>
</dbReference>
<feature type="domain" description="Helicase C-terminal" evidence="13">
    <location>
        <begin position="396"/>
        <end position="540"/>
    </location>
</feature>
<evidence type="ECO:0000313" key="16">
    <source>
        <dbReference type="Proteomes" id="UP000011750"/>
    </source>
</evidence>
<sequence>MAMSSVSTRFLVLLQDFSAFRKISWRSAATNYHRQSRLLCHVAKEDGSLTLASLELGNNSPRRSGKSKATKLEGSFVSEMSQQGKVRAATNYKVKVVKEKKPAEIVSPLFSAKSFEELGLPDSLLDSLEREGFSVPTDVQSAAVPAIIKGHDAVIQSYTGSGKTLAYLLPILSEIGPLSGKAKSSEKRAEIQAMIVAPSRELGMQIVREVEKLLGPDHRRMVQQLVGGANRMRQEEALKKNKPAIVVGTPGRIAEISKSGRLHTHGCRFLVLDEVDELLSFNFREDIHRIIEHVGRRAGAGPKGEVDERANRQTILVSATVPFSVIRAAKSWSHEPVLVQANKVTPLDSVQTTAPAISLTPTTSEANGQIQTTIQSLPPALKHFYCISKHQHKVDALRRCVHALDAQSVIAFMNHSKQLKDVVYKLEARGMSCSELHGDLGKLGRSTVLKKFKNGEVRVLVTNELSARGLDVAECDLVVNLELPTDAVHYAHRAGRTGRLGRKGTVVTVCEESQVFIVKKMEKQLGLPFEYCEFVDGELVVTEEDKAIIRSDRNLSYRERLSCGIADIKKDDAVDLFQSMIRSRPLPSIIDFSRLFSAVAKTKQYELVLSLCKQMELQGIAHSIYTLSIVINCFCRRRKLGFAFSVLGKILKLGYEPDTVTFSTLVNGLCLEGRVSEAVVIVDRMVEMKVRPNLVTLNTLVNGLCLKDQVSEAEALVDRMGEHGCQPDPSEAEALVDRMVEHGCQPDQFTYGPILNRICKSGNTVSALDLLRKMEDKKVKPQVVTYNMIIDSLCKNGNYDEALSLFNEMEREGIKADVITYNSLIGGFCNAGRWDDGAQLLRDMITRNITPNVVTFSALIDCFVKEGKLKEAKELYNEMVPRGIDPDTITYTSLIYGLCMENRLDEANQMMDLMVSKGCEPSIVTYGTLINGYCKAKRVVDGMKLFREISLRGLVANTVTYSTLIQGFCEAGKLNVAKELFQEMVSRGVSPSVVTYGILLDGLCDNGELEEALEILEKMQKCKMGIDIGIYNIIIHGMCNARRVDDAWELFSSLLPLKGVKPDVKTYNVMIGGLCKKGSLSEADKLFRKMGEEDGTAPSECTYNTLIRAHLGGSGVATSVELIEEMKRCGFSADASTMKMVIDMLADGRLNKRFLDMLS</sequence>
<evidence type="ECO:0000256" key="9">
    <source>
        <dbReference type="ARBA" id="ARBA00023128"/>
    </source>
</evidence>
<dbReference type="Proteomes" id="UP000011750">
    <property type="component" value="Chromosome A08"/>
</dbReference>
<dbReference type="PROSITE" id="PS51195">
    <property type="entry name" value="Q_MOTIF"/>
    <property type="match status" value="1"/>
</dbReference>
<feature type="repeat" description="PPR" evidence="11">
    <location>
        <begin position="957"/>
        <end position="991"/>
    </location>
</feature>
<evidence type="ECO:0000256" key="1">
    <source>
        <dbReference type="ARBA" id="ARBA00004173"/>
    </source>
</evidence>
<comment type="subcellular location">
    <subcellularLocation>
        <location evidence="1">Mitochondrion</location>
    </subcellularLocation>
</comment>
<dbReference type="GO" id="GO:0005524">
    <property type="term" value="F:ATP binding"/>
    <property type="evidence" value="ECO:0007669"/>
    <property type="project" value="UniProtKB-KW"/>
</dbReference>
<dbReference type="FunFam" id="1.25.40.10:FF:000294">
    <property type="entry name" value="Pentatricopeptide repeat-containing protein At1g09900"/>
    <property type="match status" value="1"/>
</dbReference>
<evidence type="ECO:0000313" key="15">
    <source>
        <dbReference type="EnsemblPlants" id="Bra016758.1-P"/>
    </source>
</evidence>
<dbReference type="PROSITE" id="PS51375">
    <property type="entry name" value="PPR"/>
    <property type="match status" value="14"/>
</dbReference>
<dbReference type="Gene3D" id="3.40.50.300">
    <property type="entry name" value="P-loop containing nucleotide triphosphate hydrolases"/>
    <property type="match status" value="2"/>
</dbReference>
<reference evidence="15 16" key="1">
    <citation type="journal article" date="2011" name="Nat. Genet.">
        <title>The genome of the mesopolyploid crop species Brassica rapa.</title>
        <authorList>
            <consortium name="Brassica rapa Genome Sequencing Project Consortium"/>
            <person name="Wang X."/>
            <person name="Wang H."/>
            <person name="Wang J."/>
            <person name="Sun R."/>
            <person name="Wu J."/>
            <person name="Liu S."/>
            <person name="Bai Y."/>
            <person name="Mun J.H."/>
            <person name="Bancroft I."/>
            <person name="Cheng F."/>
            <person name="Huang S."/>
            <person name="Li X."/>
            <person name="Hua W."/>
            <person name="Wang J."/>
            <person name="Wang X."/>
            <person name="Freeling M."/>
            <person name="Pires J.C."/>
            <person name="Paterson A.H."/>
            <person name="Chalhoub B."/>
            <person name="Wang B."/>
            <person name="Hayward A."/>
            <person name="Sharpe A.G."/>
            <person name="Park B.S."/>
            <person name="Weisshaar B."/>
            <person name="Liu B."/>
            <person name="Li B."/>
            <person name="Liu B."/>
            <person name="Tong C."/>
            <person name="Song C."/>
            <person name="Duran C."/>
            <person name="Peng C."/>
            <person name="Geng C."/>
            <person name="Koh C."/>
            <person name="Lin C."/>
            <person name="Edwards D."/>
            <person name="Mu D."/>
            <person name="Shen D."/>
            <person name="Soumpourou E."/>
            <person name="Li F."/>
            <person name="Fraser F."/>
            <person name="Conant G."/>
            <person name="Lassalle G."/>
            <person name="King G.J."/>
            <person name="Bonnema G."/>
            <person name="Tang H."/>
            <person name="Wang H."/>
            <person name="Belcram H."/>
            <person name="Zhou H."/>
            <person name="Hirakawa H."/>
            <person name="Abe H."/>
            <person name="Guo H."/>
            <person name="Wang H."/>
            <person name="Jin H."/>
            <person name="Parkin I.A."/>
            <person name="Batley J."/>
            <person name="Kim J.S."/>
            <person name="Just J."/>
            <person name="Li J."/>
            <person name="Xu J."/>
            <person name="Deng J."/>
            <person name="Kim J.A."/>
            <person name="Li J."/>
            <person name="Yu J."/>
            <person name="Meng J."/>
            <person name="Wang J."/>
            <person name="Min J."/>
            <person name="Poulain J."/>
            <person name="Wang J."/>
            <person name="Hatakeyama K."/>
            <person name="Wu K."/>
            <person name="Wang L."/>
            <person name="Fang L."/>
            <person name="Trick M."/>
            <person name="Links M.G."/>
            <person name="Zhao M."/>
            <person name="Jin M."/>
            <person name="Ramchiary N."/>
            <person name="Drou N."/>
            <person name="Berkman P.J."/>
            <person name="Cai Q."/>
            <person name="Huang Q."/>
            <person name="Li R."/>
            <person name="Tabata S."/>
            <person name="Cheng S."/>
            <person name="Zhang S."/>
            <person name="Zhang S."/>
            <person name="Huang S."/>
            <person name="Sato S."/>
            <person name="Sun S."/>
            <person name="Kwon S.J."/>
            <person name="Choi S.R."/>
            <person name="Lee T.H."/>
            <person name="Fan W."/>
            <person name="Zhao X."/>
            <person name="Tan X."/>
            <person name="Xu X."/>
            <person name="Wang Y."/>
            <person name="Qiu Y."/>
            <person name="Yin Y."/>
            <person name="Li Y."/>
            <person name="Du Y."/>
            <person name="Liao Y."/>
            <person name="Lim Y."/>
            <person name="Narusaka Y."/>
            <person name="Wang Y."/>
            <person name="Wang Z."/>
            <person name="Li Z."/>
            <person name="Wang Z."/>
            <person name="Xiong Z."/>
            <person name="Zhang Z."/>
        </authorList>
    </citation>
    <scope>NUCLEOTIDE SEQUENCE [LARGE SCALE GENOMIC DNA]</scope>
    <source>
        <strain evidence="15 16">cv. Chiifu-401-42</strain>
    </source>
</reference>
<evidence type="ECO:0000256" key="7">
    <source>
        <dbReference type="ARBA" id="ARBA00022840"/>
    </source>
</evidence>
<feature type="short sequence motif" description="Q motif" evidence="10">
    <location>
        <begin position="113"/>
        <end position="141"/>
    </location>
</feature>
<dbReference type="InterPro" id="IPR011990">
    <property type="entry name" value="TPR-like_helical_dom_sf"/>
</dbReference>
<dbReference type="GO" id="GO:0016787">
    <property type="term" value="F:hydrolase activity"/>
    <property type="evidence" value="ECO:0007669"/>
    <property type="project" value="UniProtKB-KW"/>
</dbReference>
<feature type="repeat" description="PPR" evidence="11">
    <location>
        <begin position="887"/>
        <end position="921"/>
    </location>
</feature>
<dbReference type="SUPFAM" id="SSF81901">
    <property type="entry name" value="HCP-like"/>
    <property type="match status" value="2"/>
</dbReference>
<feature type="repeat" description="PPR" evidence="11">
    <location>
        <begin position="1099"/>
        <end position="1133"/>
    </location>
</feature>
<dbReference type="InParanoid" id="M4DJT0"/>
<feature type="domain" description="DEAD-box RNA helicase Q" evidence="14">
    <location>
        <begin position="113"/>
        <end position="141"/>
    </location>
</feature>
<reference evidence="15 16" key="2">
    <citation type="journal article" date="2018" name="Hortic Res">
        <title>Improved Brassica rapa reference genome by single-molecule sequencing and chromosome conformation capture technologies.</title>
        <authorList>
            <person name="Zhang L."/>
            <person name="Cai X."/>
            <person name="Wu J."/>
            <person name="Liu M."/>
            <person name="Grob S."/>
            <person name="Cheng F."/>
            <person name="Liang J."/>
            <person name="Cai C."/>
            <person name="Liu Z."/>
            <person name="Liu B."/>
            <person name="Wang F."/>
            <person name="Li S."/>
            <person name="Liu F."/>
            <person name="Li X."/>
            <person name="Cheng L."/>
            <person name="Yang W."/>
            <person name="Li M.H."/>
            <person name="Grossniklaus U."/>
            <person name="Zheng H."/>
            <person name="Wang X."/>
        </authorList>
    </citation>
    <scope>NUCLEOTIDE SEQUENCE [LARGE SCALE GENOMIC DNA]</scope>
    <source>
        <strain evidence="15 16">cv. Chiifu-401-42</strain>
    </source>
</reference>
<keyword evidence="8" id="KW-0809">Transit peptide</keyword>
<evidence type="ECO:0000256" key="11">
    <source>
        <dbReference type="PROSITE-ProRule" id="PRU00708"/>
    </source>
</evidence>
<dbReference type="PANTHER" id="PTHR47942">
    <property type="entry name" value="TETRATRICOPEPTIDE REPEAT (TPR)-LIKE SUPERFAMILY PROTEIN-RELATED"/>
    <property type="match status" value="1"/>
</dbReference>
<feature type="repeat" description="PPR" evidence="11">
    <location>
        <begin position="1027"/>
        <end position="1062"/>
    </location>
</feature>
<organism evidence="15 16">
    <name type="scientific">Brassica campestris</name>
    <name type="common">Field mustard</name>
    <dbReference type="NCBI Taxonomy" id="3711"/>
    <lineage>
        <taxon>Eukaryota</taxon>
        <taxon>Viridiplantae</taxon>
        <taxon>Streptophyta</taxon>
        <taxon>Embryophyta</taxon>
        <taxon>Tracheophyta</taxon>
        <taxon>Spermatophyta</taxon>
        <taxon>Magnoliopsida</taxon>
        <taxon>eudicotyledons</taxon>
        <taxon>Gunneridae</taxon>
        <taxon>Pentapetalae</taxon>
        <taxon>rosids</taxon>
        <taxon>malvids</taxon>
        <taxon>Brassicales</taxon>
        <taxon>Brassicaceae</taxon>
        <taxon>Brassiceae</taxon>
        <taxon>Brassica</taxon>
    </lineage>
</organism>
<dbReference type="InterPro" id="IPR001650">
    <property type="entry name" value="Helicase_C-like"/>
</dbReference>
<evidence type="ECO:0000256" key="4">
    <source>
        <dbReference type="ARBA" id="ARBA00022741"/>
    </source>
</evidence>
<dbReference type="PROSITE" id="PS51194">
    <property type="entry name" value="HELICASE_CTER"/>
    <property type="match status" value="1"/>
</dbReference>
<dbReference type="InterPro" id="IPR027417">
    <property type="entry name" value="P-loop_NTPase"/>
</dbReference>
<dbReference type="Gramene" id="Bra016758.1">
    <property type="protein sequence ID" value="Bra016758.1-P"/>
    <property type="gene ID" value="Bra016758"/>
</dbReference>
<feature type="repeat" description="PPR" evidence="11">
    <location>
        <begin position="852"/>
        <end position="886"/>
    </location>
</feature>
<evidence type="ECO:0000256" key="3">
    <source>
        <dbReference type="ARBA" id="ARBA00022737"/>
    </source>
</evidence>
<dbReference type="InterPro" id="IPR014014">
    <property type="entry name" value="RNA_helicase_DEAD_Q_motif"/>
</dbReference>
<dbReference type="EnsemblPlants" id="Bra016758.1">
    <property type="protein sequence ID" value="Bra016758.1-P"/>
    <property type="gene ID" value="Bra016758"/>
</dbReference>
<dbReference type="SMART" id="SM00490">
    <property type="entry name" value="HELICc"/>
    <property type="match status" value="1"/>
</dbReference>
<protein>
    <recommendedName>
        <fullName evidence="17">RNA helicase</fullName>
    </recommendedName>
</protein>
<dbReference type="PANTHER" id="PTHR47942:SF16">
    <property type="entry name" value="PENTATRICOPEPTIDE REPEAT DOMAIN CONTAINING PROTEIN-RELATED"/>
    <property type="match status" value="1"/>
</dbReference>
<name>M4DJT0_BRACM</name>
<dbReference type="Pfam" id="PF01535">
    <property type="entry name" value="PPR"/>
    <property type="match status" value="1"/>
</dbReference>
<feature type="domain" description="Helicase ATP-binding" evidence="12">
    <location>
        <begin position="144"/>
        <end position="339"/>
    </location>
</feature>
<dbReference type="NCBIfam" id="TIGR00756">
    <property type="entry name" value="PPR"/>
    <property type="match status" value="13"/>
</dbReference>
<evidence type="ECO:0000256" key="2">
    <source>
        <dbReference type="ARBA" id="ARBA00007626"/>
    </source>
</evidence>
<evidence type="ECO:0000259" key="12">
    <source>
        <dbReference type="PROSITE" id="PS51192"/>
    </source>
</evidence>
<dbReference type="CDD" id="cd00268">
    <property type="entry name" value="DEADc"/>
    <property type="match status" value="1"/>
</dbReference>
<accession>M4DJT0</accession>
<dbReference type="CDD" id="cd18787">
    <property type="entry name" value="SF2_C_DEAD"/>
    <property type="match status" value="1"/>
</dbReference>
<keyword evidence="9" id="KW-0496">Mitochondrion</keyword>
<feature type="repeat" description="PPR" evidence="11">
    <location>
        <begin position="747"/>
        <end position="781"/>
    </location>
</feature>
<keyword evidence="3" id="KW-0677">Repeat</keyword>
<dbReference type="Pfam" id="PF00271">
    <property type="entry name" value="Helicase_C"/>
    <property type="match status" value="1"/>
</dbReference>
<feature type="repeat" description="PPR" evidence="11">
    <location>
        <begin position="658"/>
        <end position="692"/>
    </location>
</feature>
<feature type="repeat" description="PPR" evidence="11">
    <location>
        <begin position="922"/>
        <end position="956"/>
    </location>
</feature>
<evidence type="ECO:0000256" key="8">
    <source>
        <dbReference type="ARBA" id="ARBA00022946"/>
    </source>
</evidence>
<feature type="repeat" description="PPR" evidence="11">
    <location>
        <begin position="817"/>
        <end position="851"/>
    </location>
</feature>
<dbReference type="STRING" id="51351.M4DJT0"/>
<dbReference type="eggNOG" id="KOG4197">
    <property type="taxonomic scope" value="Eukaryota"/>
</dbReference>
<feature type="repeat" description="PPR" evidence="11">
    <location>
        <begin position="1063"/>
        <end position="1097"/>
    </location>
</feature>
<keyword evidence="6" id="KW-0347">Helicase</keyword>
<evidence type="ECO:0000259" key="13">
    <source>
        <dbReference type="PROSITE" id="PS51194"/>
    </source>
</evidence>
<proteinExistence type="inferred from homology"/>
<evidence type="ECO:0000259" key="14">
    <source>
        <dbReference type="PROSITE" id="PS51195"/>
    </source>
</evidence>
<keyword evidence="5" id="KW-0378">Hydrolase</keyword>
<dbReference type="InterPro" id="IPR044742">
    <property type="entry name" value="DEAD/DEAH_RhlB"/>
</dbReference>
<dbReference type="InterPro" id="IPR002885">
    <property type="entry name" value="PPR_rpt"/>
</dbReference>